<dbReference type="Proteomes" id="UP000573603">
    <property type="component" value="Unassembled WGS sequence"/>
</dbReference>
<evidence type="ECO:0000256" key="1">
    <source>
        <dbReference type="SAM" id="MobiDB-lite"/>
    </source>
</evidence>
<dbReference type="AlphaFoldDB" id="A0A8H4YLW7"/>
<proteinExistence type="predicted"/>
<gene>
    <name evidence="2" type="ORF">FANTH_13786</name>
</gene>
<sequence>MDNPAEGPPGYHVGDVLELQILHSNTGLLPKADTVSVSISQLITNTMSTVVRVNFDTGCAILKLYDRRFGTCFREHDDEIIPYCDQAQAAYHSFLQRGAMGPFLKELDDELSSLDVIVPRTASDLRDEPDGVARFEAALWRNANNAFKTESEAYTRMQDLQGALIPKLYAVVRVVIAKENNTQDNEYLDIHGILLEPIAGCSLRDLITSSYAPKTKEEWSFIVQRAVDSAHEINKRGIVLDDSAPRNVVVDQTSHHVFLVDFAQCFFRDTMFEDFEKEAEGWDAAAEYCEVVRTHNNPAAIGLPMVRRVRNKFGWNLEIVYPESDDVLSETKSQTPDQQDCHLAPQSVGVPDTET</sequence>
<organism evidence="2 3">
    <name type="scientific">Fusarium anthophilum</name>
    <dbReference type="NCBI Taxonomy" id="48485"/>
    <lineage>
        <taxon>Eukaryota</taxon>
        <taxon>Fungi</taxon>
        <taxon>Dikarya</taxon>
        <taxon>Ascomycota</taxon>
        <taxon>Pezizomycotina</taxon>
        <taxon>Sordariomycetes</taxon>
        <taxon>Hypocreomycetidae</taxon>
        <taxon>Hypocreales</taxon>
        <taxon>Nectriaceae</taxon>
        <taxon>Fusarium</taxon>
        <taxon>Fusarium fujikuroi species complex</taxon>
    </lineage>
</organism>
<keyword evidence="3" id="KW-1185">Reference proteome</keyword>
<comment type="caution">
    <text evidence="2">The sequence shown here is derived from an EMBL/GenBank/DDBJ whole genome shotgun (WGS) entry which is preliminary data.</text>
</comment>
<dbReference type="Gene3D" id="1.10.510.10">
    <property type="entry name" value="Transferase(Phosphotransferase) domain 1"/>
    <property type="match status" value="1"/>
</dbReference>
<feature type="region of interest" description="Disordered" evidence="1">
    <location>
        <begin position="328"/>
        <end position="355"/>
    </location>
</feature>
<dbReference type="EMBL" id="JABEVY010000519">
    <property type="protein sequence ID" value="KAF5230514.1"/>
    <property type="molecule type" value="Genomic_DNA"/>
</dbReference>
<dbReference type="SUPFAM" id="SSF56112">
    <property type="entry name" value="Protein kinase-like (PK-like)"/>
    <property type="match status" value="1"/>
</dbReference>
<protein>
    <recommendedName>
        <fullName evidence="4">Protein kinase domain-containing protein</fullName>
    </recommendedName>
</protein>
<accession>A0A8H4YLW7</accession>
<evidence type="ECO:0000313" key="2">
    <source>
        <dbReference type="EMBL" id="KAF5230514.1"/>
    </source>
</evidence>
<dbReference type="InterPro" id="IPR011009">
    <property type="entry name" value="Kinase-like_dom_sf"/>
</dbReference>
<reference evidence="2 3" key="1">
    <citation type="journal article" date="2020" name="BMC Genomics">
        <title>Correction to: Identification and distribution of gene clusters required for synthesis of sphingolipid metabolism inhibitors in diverse species of the filamentous fungus Fusarium.</title>
        <authorList>
            <person name="Kim H.S."/>
            <person name="Lohmar J.M."/>
            <person name="Busman M."/>
            <person name="Brown D.W."/>
            <person name="Naumann T.A."/>
            <person name="Divon H.H."/>
            <person name="Lysoe E."/>
            <person name="Uhlig S."/>
            <person name="Proctor R.H."/>
        </authorList>
    </citation>
    <scope>NUCLEOTIDE SEQUENCE [LARGE SCALE GENOMIC DNA]</scope>
    <source>
        <strain evidence="2 3">NRRL 25214</strain>
    </source>
</reference>
<evidence type="ECO:0008006" key="4">
    <source>
        <dbReference type="Google" id="ProtNLM"/>
    </source>
</evidence>
<evidence type="ECO:0000313" key="3">
    <source>
        <dbReference type="Proteomes" id="UP000573603"/>
    </source>
</evidence>
<name>A0A8H4YLW7_9HYPO</name>